<name>A0ABW5GLX3_9PSEU</name>
<evidence type="ECO:0000259" key="6">
    <source>
        <dbReference type="Pfam" id="PF04542"/>
    </source>
</evidence>
<evidence type="ECO:0000256" key="2">
    <source>
        <dbReference type="ARBA" id="ARBA00023015"/>
    </source>
</evidence>
<evidence type="ECO:0000259" key="8">
    <source>
        <dbReference type="Pfam" id="PF20239"/>
    </source>
</evidence>
<dbReference type="InterPro" id="IPR007627">
    <property type="entry name" value="RNA_pol_sigma70_r2"/>
</dbReference>
<dbReference type="SUPFAM" id="SSF88946">
    <property type="entry name" value="Sigma2 domain of RNA polymerase sigma factors"/>
    <property type="match status" value="1"/>
</dbReference>
<dbReference type="Pfam" id="PF08281">
    <property type="entry name" value="Sigma70_r4_2"/>
    <property type="match status" value="1"/>
</dbReference>
<dbReference type="Gene3D" id="1.10.10.10">
    <property type="entry name" value="Winged helix-like DNA-binding domain superfamily/Winged helix DNA-binding domain"/>
    <property type="match status" value="1"/>
</dbReference>
<proteinExistence type="inferred from homology"/>
<dbReference type="InterPro" id="IPR013324">
    <property type="entry name" value="RNA_pol_sigma_r3/r4-like"/>
</dbReference>
<dbReference type="EMBL" id="JBHUKU010000014">
    <property type="protein sequence ID" value="MFD2461841.1"/>
    <property type="molecule type" value="Genomic_DNA"/>
</dbReference>
<dbReference type="SUPFAM" id="SSF88659">
    <property type="entry name" value="Sigma3 and sigma4 domains of RNA polymerase sigma factors"/>
    <property type="match status" value="1"/>
</dbReference>
<keyword evidence="3" id="KW-0731">Sigma factor</keyword>
<accession>A0ABW5GLX3</accession>
<keyword evidence="10" id="KW-1185">Reference proteome</keyword>
<dbReference type="Pfam" id="PF04542">
    <property type="entry name" value="Sigma70_r2"/>
    <property type="match status" value="1"/>
</dbReference>
<comment type="caution">
    <text evidence="9">The sequence shown here is derived from an EMBL/GenBank/DDBJ whole genome shotgun (WGS) entry which is preliminary data.</text>
</comment>
<evidence type="ECO:0000313" key="9">
    <source>
        <dbReference type="EMBL" id="MFD2461841.1"/>
    </source>
</evidence>
<reference evidence="10" key="1">
    <citation type="journal article" date="2019" name="Int. J. Syst. Evol. Microbiol.">
        <title>The Global Catalogue of Microorganisms (GCM) 10K type strain sequencing project: providing services to taxonomists for standard genome sequencing and annotation.</title>
        <authorList>
            <consortium name="The Broad Institute Genomics Platform"/>
            <consortium name="The Broad Institute Genome Sequencing Center for Infectious Disease"/>
            <person name="Wu L."/>
            <person name="Ma J."/>
        </authorList>
    </citation>
    <scope>NUCLEOTIDE SEQUENCE [LARGE SCALE GENOMIC DNA]</scope>
    <source>
        <strain evidence="10">CGMCC 4.7643</strain>
    </source>
</reference>
<dbReference type="InterPro" id="IPR014284">
    <property type="entry name" value="RNA_pol_sigma-70_dom"/>
</dbReference>
<evidence type="ECO:0000313" key="10">
    <source>
        <dbReference type="Proteomes" id="UP001597419"/>
    </source>
</evidence>
<dbReference type="InterPro" id="IPR046531">
    <property type="entry name" value="DUF6596"/>
</dbReference>
<evidence type="ECO:0000259" key="7">
    <source>
        <dbReference type="Pfam" id="PF08281"/>
    </source>
</evidence>
<evidence type="ECO:0000256" key="4">
    <source>
        <dbReference type="ARBA" id="ARBA00023163"/>
    </source>
</evidence>
<keyword evidence="4" id="KW-0804">Transcription</keyword>
<evidence type="ECO:0000256" key="3">
    <source>
        <dbReference type="ARBA" id="ARBA00023082"/>
    </source>
</evidence>
<protein>
    <submittedName>
        <fullName evidence="9">RNA polymerase sigma factor</fullName>
    </submittedName>
</protein>
<gene>
    <name evidence="9" type="ORF">ACFSYJ_24755</name>
</gene>
<dbReference type="InterPro" id="IPR013249">
    <property type="entry name" value="RNA_pol_sigma70_r4_t2"/>
</dbReference>
<feature type="domain" description="DUF6596" evidence="8">
    <location>
        <begin position="174"/>
        <end position="274"/>
    </location>
</feature>
<dbReference type="InterPro" id="IPR036388">
    <property type="entry name" value="WH-like_DNA-bd_sf"/>
</dbReference>
<dbReference type="PANTHER" id="PTHR47756">
    <property type="entry name" value="BLL6612 PROTEIN-RELATED"/>
    <property type="match status" value="1"/>
</dbReference>
<dbReference type="Proteomes" id="UP001597419">
    <property type="component" value="Unassembled WGS sequence"/>
</dbReference>
<dbReference type="PANTHER" id="PTHR47756:SF2">
    <property type="entry name" value="BLL6612 PROTEIN"/>
    <property type="match status" value="1"/>
</dbReference>
<dbReference type="RefSeq" id="WP_345390813.1">
    <property type="nucleotide sequence ID" value="NZ_BAABHG010000004.1"/>
</dbReference>
<feature type="compositionally biased region" description="Basic and acidic residues" evidence="5">
    <location>
        <begin position="72"/>
        <end position="86"/>
    </location>
</feature>
<feature type="domain" description="RNA polymerase sigma factor 70 region 4 type 2" evidence="7">
    <location>
        <begin position="106"/>
        <end position="156"/>
    </location>
</feature>
<dbReference type="Gene3D" id="1.10.1740.10">
    <property type="match status" value="1"/>
</dbReference>
<comment type="similarity">
    <text evidence="1">Belongs to the sigma-70 factor family. ECF subfamily.</text>
</comment>
<evidence type="ECO:0000256" key="1">
    <source>
        <dbReference type="ARBA" id="ARBA00010641"/>
    </source>
</evidence>
<keyword evidence="2" id="KW-0805">Transcription regulation</keyword>
<feature type="region of interest" description="Disordered" evidence="5">
    <location>
        <begin position="72"/>
        <end position="92"/>
    </location>
</feature>
<feature type="domain" description="RNA polymerase sigma-70 region 2" evidence="6">
    <location>
        <begin position="10"/>
        <end position="76"/>
    </location>
</feature>
<dbReference type="InterPro" id="IPR013325">
    <property type="entry name" value="RNA_pol_sigma_r2"/>
</dbReference>
<dbReference type="Pfam" id="PF20239">
    <property type="entry name" value="DUF6596"/>
    <property type="match status" value="1"/>
</dbReference>
<dbReference type="NCBIfam" id="TIGR02937">
    <property type="entry name" value="sigma70-ECF"/>
    <property type="match status" value="1"/>
</dbReference>
<organism evidence="9 10">
    <name type="scientific">Amycolatopsis samaneae</name>
    <dbReference type="NCBI Taxonomy" id="664691"/>
    <lineage>
        <taxon>Bacteria</taxon>
        <taxon>Bacillati</taxon>
        <taxon>Actinomycetota</taxon>
        <taxon>Actinomycetes</taxon>
        <taxon>Pseudonocardiales</taxon>
        <taxon>Pseudonocardiaceae</taxon>
        <taxon>Amycolatopsis</taxon>
    </lineage>
</organism>
<sequence>MSTEPRVEDLLRALAPQVLGVLVRRYGDFTAAEDAVQEALLAAATHWPDGGVPDNPRGWLIQAAVRKLTDQYRSDQARRRREDVAALREPPAGDVPDRDDTLVLLFLCCHPALTPASAVALTLRAVGGLTTAEIANAFLVPEATMAQRISRAKLKIKSSGEPFRMPGDAERAGRLRSVLHVLYLIFNEGYASSVGDDLQRTELAAEAIRLARLAHRMLPADGEVAGLLALMLLTDARRAARTNAEGGLVPLAEQDRRLWDRELIREGVALVTAAVARGTAGSMGEYQAQAAIAAAHDIALRVEDTDWPQILGLYGILERMTGNPMVSLNRAVAAAMVHGPRAGLDLLDAVADRLAGHYRLDAVRGHLLELAGETGAAVECYRAAAARTTSLPEQQYLTTQAARLHTGQSR</sequence>
<evidence type="ECO:0000256" key="5">
    <source>
        <dbReference type="SAM" id="MobiDB-lite"/>
    </source>
</evidence>